<evidence type="ECO:0000256" key="2">
    <source>
        <dbReference type="ARBA" id="ARBA00023054"/>
    </source>
</evidence>
<evidence type="ECO:0000259" key="5">
    <source>
        <dbReference type="Pfam" id="PF25917"/>
    </source>
</evidence>
<feature type="region of interest" description="Disordered" evidence="4">
    <location>
        <begin position="340"/>
        <end position="378"/>
    </location>
</feature>
<evidence type="ECO:0000256" key="4">
    <source>
        <dbReference type="SAM" id="MobiDB-lite"/>
    </source>
</evidence>
<dbReference type="InterPro" id="IPR058625">
    <property type="entry name" value="MdtA-like_BSH"/>
</dbReference>
<evidence type="ECO:0000259" key="7">
    <source>
        <dbReference type="Pfam" id="PF25990"/>
    </source>
</evidence>
<dbReference type="Pfam" id="PF25990">
    <property type="entry name" value="Beta-barrel_YknX"/>
    <property type="match status" value="1"/>
</dbReference>
<dbReference type="InterPro" id="IPR058627">
    <property type="entry name" value="MdtA-like_C"/>
</dbReference>
<evidence type="ECO:0000313" key="8">
    <source>
        <dbReference type="EMBL" id="AFK85364.1"/>
    </source>
</evidence>
<evidence type="ECO:0000256" key="3">
    <source>
        <dbReference type="SAM" id="Coils"/>
    </source>
</evidence>
<gene>
    <name evidence="8" type="ordered locus">Tsac_0334</name>
</gene>
<dbReference type="PATRIC" id="fig|1094508.3.peg.336"/>
<feature type="domain" description="Multidrug resistance protein MdtA-like barrel-sandwich hybrid" evidence="5">
    <location>
        <begin position="65"/>
        <end position="157"/>
    </location>
</feature>
<keyword evidence="9" id="KW-1185">Reference proteome</keyword>
<proteinExistence type="predicted"/>
<feature type="domain" description="YknX-like beta-barrel" evidence="7">
    <location>
        <begin position="402"/>
        <end position="472"/>
    </location>
</feature>
<dbReference type="SUPFAM" id="SSF111369">
    <property type="entry name" value="HlyD-like secretion proteins"/>
    <property type="match status" value="2"/>
</dbReference>
<protein>
    <submittedName>
        <fullName evidence="8">Efflux transporter, RND family, MFP subunit</fullName>
    </submittedName>
</protein>
<dbReference type="GO" id="GO:0030313">
    <property type="term" value="C:cell envelope"/>
    <property type="evidence" value="ECO:0007669"/>
    <property type="project" value="UniProtKB-SubCell"/>
</dbReference>
<feature type="domain" description="Multidrug resistance protein MdtA-like barrel-sandwich hybrid" evidence="5">
    <location>
        <begin position="258"/>
        <end position="347"/>
    </location>
</feature>
<dbReference type="STRING" id="1094508.Tsac_0334"/>
<evidence type="ECO:0000259" key="6">
    <source>
        <dbReference type="Pfam" id="PF25967"/>
    </source>
</evidence>
<dbReference type="KEGG" id="tsh:Tsac_0334"/>
<dbReference type="Gene3D" id="2.40.50.100">
    <property type="match status" value="2"/>
</dbReference>
<dbReference type="Pfam" id="PF25967">
    <property type="entry name" value="RND-MFP_C"/>
    <property type="match status" value="1"/>
</dbReference>
<feature type="compositionally biased region" description="Gly residues" evidence="4">
    <location>
        <begin position="559"/>
        <end position="575"/>
    </location>
</feature>
<dbReference type="BioCyc" id="TSAC1094508:GLMA-333-MONOMER"/>
<dbReference type="PANTHER" id="PTHR32347">
    <property type="entry name" value="EFFLUX SYSTEM COMPONENT YKNX-RELATED"/>
    <property type="match status" value="1"/>
</dbReference>
<evidence type="ECO:0000256" key="1">
    <source>
        <dbReference type="ARBA" id="ARBA00004196"/>
    </source>
</evidence>
<dbReference type="AlphaFoldDB" id="I3VS69"/>
<feature type="coiled-coil region" evidence="3">
    <location>
        <begin position="296"/>
        <end position="323"/>
    </location>
</feature>
<accession>I3VS69</accession>
<feature type="domain" description="Multidrug resistance protein MdtA-like C-terminal permuted SH3" evidence="6">
    <location>
        <begin position="479"/>
        <end position="542"/>
    </location>
</feature>
<dbReference type="EMBL" id="CP003184">
    <property type="protein sequence ID" value="AFK85364.1"/>
    <property type="molecule type" value="Genomic_DNA"/>
</dbReference>
<dbReference type="Pfam" id="PF25917">
    <property type="entry name" value="BSH_RND"/>
    <property type="match status" value="2"/>
</dbReference>
<sequence>MNKKVIIITSIILVVAAGATYYFTKSKATPTSARTSYVEATKGNISMTVDGTGNLDTDKRVITLKGSGTVKKVYFKVGDKVKAGDLLYQIQDDDLNSQLNDALISLEIAQQQLQNDTKSYNDTISKQNIVSPYSGIVDSIDVKVGQVVNSGTTVATVSDYSTATIKVPFNGSQIGSIHNGQTADVYLYNSFATVEGTVTDVSTQAIPVNGASYYYVTVTLSNAGALTDGASAQVTIHTSNGDIRAIENGTLSVKNTNVVTSQIQGTVASINVKEGQKINAGALIATITTTVDDSTIKKDQLNLQQAQNNYNNILSEVNNLNIYAPIDGIIISQNINEGDQLSNSNSSASTSSSSSSSSNTASSSSSSNSNTGSSTSISNLSSVYNQADTAVIVSNSGYSIDVPIDETDISKIKIGQKANITTDDLQGQTFEGTVTEISSVPTIQNNVASYDVTVSLPYTDKLKLGQSMNVSIVVAQKENTLLLPIEAVQTNGNSKYVILYDESNSNSNGKNMKNIRQVTTGIYNDKYIEILSGLSEGDKVVVPTATSTSSTNSSSKSNQGGGFGALGGVGVPPMH</sequence>
<dbReference type="eggNOG" id="COG0845">
    <property type="taxonomic scope" value="Bacteria"/>
</dbReference>
<reference evidence="8 9" key="1">
    <citation type="journal article" date="2014" name="Appl. Environ. Microbiol.">
        <title>Profile of Secreted Hydrolases, Associated Proteins, and SlpA in Thermoanaerobacterium saccharolyticum during the Degradation of Hemicellulose.</title>
        <authorList>
            <person name="Currie D.H."/>
            <person name="Guss A.M."/>
            <person name="Herring C.D."/>
            <person name="Giannone R.J."/>
            <person name="Johnson C.M."/>
            <person name="Lankford P.K."/>
            <person name="Brown S.D."/>
            <person name="Hettich R.L."/>
            <person name="Lynd L.R."/>
        </authorList>
    </citation>
    <scope>NUCLEOTIDE SEQUENCE [LARGE SCALE GENOMIC DNA]</scope>
    <source>
        <strain evidence="9">DSM 8691 / JW/SL-YS485</strain>
    </source>
</reference>
<feature type="compositionally biased region" description="Low complexity" evidence="4">
    <location>
        <begin position="544"/>
        <end position="557"/>
    </location>
</feature>
<dbReference type="CDD" id="cd06849">
    <property type="entry name" value="lipoyl_domain"/>
    <property type="match status" value="1"/>
</dbReference>
<keyword evidence="2 3" id="KW-0175">Coiled coil</keyword>
<dbReference type="Gene3D" id="2.40.30.170">
    <property type="match status" value="2"/>
</dbReference>
<dbReference type="InterPro" id="IPR050465">
    <property type="entry name" value="UPF0194_transport"/>
</dbReference>
<feature type="region of interest" description="Disordered" evidence="4">
    <location>
        <begin position="544"/>
        <end position="575"/>
    </location>
</feature>
<dbReference type="Proteomes" id="UP000006178">
    <property type="component" value="Chromosome"/>
</dbReference>
<name>I3VS69_THESW</name>
<evidence type="ECO:0000313" key="9">
    <source>
        <dbReference type="Proteomes" id="UP000006178"/>
    </source>
</evidence>
<organism evidence="8 9">
    <name type="scientific">Thermoanaerobacterium saccharolyticum (strain DSM 8691 / JW/SL-YS485)</name>
    <dbReference type="NCBI Taxonomy" id="1094508"/>
    <lineage>
        <taxon>Bacteria</taxon>
        <taxon>Bacillati</taxon>
        <taxon>Bacillota</taxon>
        <taxon>Clostridia</taxon>
        <taxon>Thermoanaerobacterales</taxon>
        <taxon>Thermoanaerobacteraceae</taxon>
        <taxon>Thermoanaerobacterium</taxon>
    </lineage>
</organism>
<dbReference type="PANTHER" id="PTHR32347:SF14">
    <property type="entry name" value="EFFLUX SYSTEM COMPONENT YKNX-RELATED"/>
    <property type="match status" value="1"/>
</dbReference>
<feature type="compositionally biased region" description="Low complexity" evidence="4">
    <location>
        <begin position="342"/>
        <end position="378"/>
    </location>
</feature>
<comment type="subcellular location">
    <subcellularLocation>
        <location evidence="1">Cell envelope</location>
    </subcellularLocation>
</comment>
<dbReference type="Gene3D" id="2.40.420.20">
    <property type="match status" value="1"/>
</dbReference>
<dbReference type="InterPro" id="IPR058636">
    <property type="entry name" value="Beta-barrel_YknX"/>
</dbReference>
<dbReference type="RefSeq" id="WP_014757285.1">
    <property type="nucleotide sequence ID" value="NC_017992.1"/>
</dbReference>